<evidence type="ECO:0000256" key="1">
    <source>
        <dbReference type="SAM" id="MobiDB-lite"/>
    </source>
</evidence>
<gene>
    <name evidence="2" type="ORF">AAFF_G00286380</name>
</gene>
<comment type="caution">
    <text evidence="2">The sequence shown here is derived from an EMBL/GenBank/DDBJ whole genome shotgun (WGS) entry which is preliminary data.</text>
</comment>
<feature type="region of interest" description="Disordered" evidence="1">
    <location>
        <begin position="66"/>
        <end position="160"/>
    </location>
</feature>
<organism evidence="2 3">
    <name type="scientific">Aldrovandia affinis</name>
    <dbReference type="NCBI Taxonomy" id="143900"/>
    <lineage>
        <taxon>Eukaryota</taxon>
        <taxon>Metazoa</taxon>
        <taxon>Chordata</taxon>
        <taxon>Craniata</taxon>
        <taxon>Vertebrata</taxon>
        <taxon>Euteleostomi</taxon>
        <taxon>Actinopterygii</taxon>
        <taxon>Neopterygii</taxon>
        <taxon>Teleostei</taxon>
        <taxon>Notacanthiformes</taxon>
        <taxon>Halosauridae</taxon>
        <taxon>Aldrovandia</taxon>
    </lineage>
</organism>
<sequence>MYEALFPSYPCPCGSLPSRPHSPLCPRTAECRDAVRPLDPAQAPPMPGEQGVTAVTRSWQRNGTCIPPVGALTPTGPNFSHCGRHRAGSSERDGNSVFWESDESSGTAPPLQPAPSQTLGDAGRHQHGAGSPPAPCPTWPAPRAQNHRRRVQAKARNSAG</sequence>
<keyword evidence="3" id="KW-1185">Reference proteome</keyword>
<proteinExistence type="predicted"/>
<reference evidence="2" key="1">
    <citation type="journal article" date="2023" name="Science">
        <title>Genome structures resolve the early diversification of teleost fishes.</title>
        <authorList>
            <person name="Parey E."/>
            <person name="Louis A."/>
            <person name="Montfort J."/>
            <person name="Bouchez O."/>
            <person name="Roques C."/>
            <person name="Iampietro C."/>
            <person name="Lluch J."/>
            <person name="Castinel A."/>
            <person name="Donnadieu C."/>
            <person name="Desvignes T."/>
            <person name="Floi Bucao C."/>
            <person name="Jouanno E."/>
            <person name="Wen M."/>
            <person name="Mejri S."/>
            <person name="Dirks R."/>
            <person name="Jansen H."/>
            <person name="Henkel C."/>
            <person name="Chen W.J."/>
            <person name="Zahm M."/>
            <person name="Cabau C."/>
            <person name="Klopp C."/>
            <person name="Thompson A.W."/>
            <person name="Robinson-Rechavi M."/>
            <person name="Braasch I."/>
            <person name="Lecointre G."/>
            <person name="Bobe J."/>
            <person name="Postlethwait J.H."/>
            <person name="Berthelot C."/>
            <person name="Roest Crollius H."/>
            <person name="Guiguen Y."/>
        </authorList>
    </citation>
    <scope>NUCLEOTIDE SEQUENCE</scope>
    <source>
        <strain evidence="2">NC1722</strain>
    </source>
</reference>
<dbReference type="AlphaFoldDB" id="A0AAD7TC14"/>
<evidence type="ECO:0000313" key="2">
    <source>
        <dbReference type="EMBL" id="KAJ8417411.1"/>
    </source>
</evidence>
<protein>
    <submittedName>
        <fullName evidence="2">Uncharacterized protein</fullName>
    </submittedName>
</protein>
<dbReference type="Proteomes" id="UP001221898">
    <property type="component" value="Unassembled WGS sequence"/>
</dbReference>
<dbReference type="EMBL" id="JAINUG010000004">
    <property type="protein sequence ID" value="KAJ8417411.1"/>
    <property type="molecule type" value="Genomic_DNA"/>
</dbReference>
<name>A0AAD7TC14_9TELE</name>
<accession>A0AAD7TC14</accession>
<evidence type="ECO:0000313" key="3">
    <source>
        <dbReference type="Proteomes" id="UP001221898"/>
    </source>
</evidence>